<dbReference type="Proteomes" id="UP000011083">
    <property type="component" value="Unassembled WGS sequence"/>
</dbReference>
<keyword evidence="3" id="KW-1185">Reference proteome</keyword>
<evidence type="ECO:0000313" key="3">
    <source>
        <dbReference type="Proteomes" id="UP000011083"/>
    </source>
</evidence>
<dbReference type="GeneID" id="14923920"/>
<dbReference type="AlphaFoldDB" id="L8HDW5"/>
<protein>
    <submittedName>
        <fullName evidence="2">Uncharacterized protein</fullName>
    </submittedName>
</protein>
<name>L8HDW5_ACACF</name>
<evidence type="ECO:0000313" key="2">
    <source>
        <dbReference type="EMBL" id="ELR22953.1"/>
    </source>
</evidence>
<sequence>MATVSPSAVVQRHLERRPSDHRRRRGLHRQAGSPLPKETLNEGAMRDRKTYTSAVIAFLTEQLRLNVSVTPPLADDTTTGDRFQLRLTSTLTGSAAANLSLPSSLAVLGGGQHFEADRTGQVRIARSVEDNDEHST</sequence>
<accession>L8HDW5</accession>
<dbReference type="KEGG" id="acan:ACA1_036460"/>
<proteinExistence type="predicted"/>
<dbReference type="VEuPathDB" id="AmoebaDB:ACA1_036460"/>
<gene>
    <name evidence="2" type="ORF">ACA1_036460</name>
</gene>
<evidence type="ECO:0000256" key="1">
    <source>
        <dbReference type="SAM" id="MobiDB-lite"/>
    </source>
</evidence>
<feature type="region of interest" description="Disordered" evidence="1">
    <location>
        <begin position="1"/>
        <end position="46"/>
    </location>
</feature>
<feature type="compositionally biased region" description="Basic residues" evidence="1">
    <location>
        <begin position="19"/>
        <end position="28"/>
    </location>
</feature>
<dbReference type="RefSeq" id="XP_004352092.1">
    <property type="nucleotide sequence ID" value="XM_004352040.1"/>
</dbReference>
<organism evidence="2 3">
    <name type="scientific">Acanthamoeba castellanii (strain ATCC 30010 / Neff)</name>
    <dbReference type="NCBI Taxonomy" id="1257118"/>
    <lineage>
        <taxon>Eukaryota</taxon>
        <taxon>Amoebozoa</taxon>
        <taxon>Discosea</taxon>
        <taxon>Longamoebia</taxon>
        <taxon>Centramoebida</taxon>
        <taxon>Acanthamoebidae</taxon>
        <taxon>Acanthamoeba</taxon>
    </lineage>
</organism>
<dbReference type="EMBL" id="KB007868">
    <property type="protein sequence ID" value="ELR22953.1"/>
    <property type="molecule type" value="Genomic_DNA"/>
</dbReference>
<reference evidence="2 3" key="1">
    <citation type="journal article" date="2013" name="Genome Biol.">
        <title>Genome of Acanthamoeba castellanii highlights extensive lateral gene transfer and early evolution of tyrosine kinase signaling.</title>
        <authorList>
            <person name="Clarke M."/>
            <person name="Lohan A.J."/>
            <person name="Liu B."/>
            <person name="Lagkouvardos I."/>
            <person name="Roy S."/>
            <person name="Zafar N."/>
            <person name="Bertelli C."/>
            <person name="Schilde C."/>
            <person name="Kianianmomeni A."/>
            <person name="Burglin T.R."/>
            <person name="Frech C."/>
            <person name="Turcotte B."/>
            <person name="Kopec K.O."/>
            <person name="Synnott J.M."/>
            <person name="Choo C."/>
            <person name="Paponov I."/>
            <person name="Finkler A."/>
            <person name="Soon Heng Tan C."/>
            <person name="Hutchins A.P."/>
            <person name="Weinmeier T."/>
            <person name="Rattei T."/>
            <person name="Chu J.S."/>
            <person name="Gimenez G."/>
            <person name="Irimia M."/>
            <person name="Rigden D.J."/>
            <person name="Fitzpatrick D.A."/>
            <person name="Lorenzo-Morales J."/>
            <person name="Bateman A."/>
            <person name="Chiu C.H."/>
            <person name="Tang P."/>
            <person name="Hegemann P."/>
            <person name="Fromm H."/>
            <person name="Raoult D."/>
            <person name="Greub G."/>
            <person name="Miranda-Saavedra D."/>
            <person name="Chen N."/>
            <person name="Nash P."/>
            <person name="Ginger M.L."/>
            <person name="Horn M."/>
            <person name="Schaap P."/>
            <person name="Caler L."/>
            <person name="Loftus B."/>
        </authorList>
    </citation>
    <scope>NUCLEOTIDE SEQUENCE [LARGE SCALE GENOMIC DNA]</scope>
    <source>
        <strain evidence="2 3">Neff</strain>
    </source>
</reference>